<dbReference type="OrthoDB" id="2213591at2759"/>
<dbReference type="AlphaFoldDB" id="A0A397USE9"/>
<keyword evidence="2" id="KW-1185">Reference proteome</keyword>
<proteinExistence type="predicted"/>
<evidence type="ECO:0008006" key="3">
    <source>
        <dbReference type="Google" id="ProtNLM"/>
    </source>
</evidence>
<protein>
    <recommendedName>
        <fullName evidence="3">Protein kinase domain-containing protein</fullName>
    </recommendedName>
</protein>
<reference evidence="1 2" key="1">
    <citation type="submission" date="2018-06" db="EMBL/GenBank/DDBJ databases">
        <title>Comparative genomics reveals the genomic features of Rhizophagus irregularis, R. cerebriforme, R. diaphanum and Gigaspora rosea, and their symbiotic lifestyle signature.</title>
        <authorList>
            <person name="Morin E."/>
            <person name="San Clemente H."/>
            <person name="Chen E.C.H."/>
            <person name="De La Providencia I."/>
            <person name="Hainaut M."/>
            <person name="Kuo A."/>
            <person name="Kohler A."/>
            <person name="Murat C."/>
            <person name="Tang N."/>
            <person name="Roy S."/>
            <person name="Loubradou J."/>
            <person name="Henrissat B."/>
            <person name="Grigoriev I.V."/>
            <person name="Corradi N."/>
            <person name="Roux C."/>
            <person name="Martin F.M."/>
        </authorList>
    </citation>
    <scope>NUCLEOTIDE SEQUENCE [LARGE SCALE GENOMIC DNA]</scope>
    <source>
        <strain evidence="1 2">DAOM 194757</strain>
    </source>
</reference>
<dbReference type="Proteomes" id="UP000266673">
    <property type="component" value="Unassembled WGS sequence"/>
</dbReference>
<gene>
    <name evidence="1" type="ORF">C2G38_2198666</name>
</gene>
<evidence type="ECO:0000313" key="1">
    <source>
        <dbReference type="EMBL" id="RIB13125.1"/>
    </source>
</evidence>
<dbReference type="InterPro" id="IPR011009">
    <property type="entry name" value="Kinase-like_dom_sf"/>
</dbReference>
<name>A0A397USE9_9GLOM</name>
<accession>A0A397USE9</accession>
<sequence length="209" mass="24657">MLLKIYERNHEYAYNGTLRQYLKQSFNIINWNDKLRLQRSIKFIFSASSIHKGDIKIEVFNYQNKVFNTPRFIQYIDLQYLQNPETYKLDKNSDIYSIGIILWEISSVITPFKSEREVFMDHDKDVEYKDKSVSETEDLNTVNLLKNYIKELNLISSIILTLKKALNEDNLLNNQNNRSSSLLTLNIVKSNPLFSKTSSRQINNEKNSL</sequence>
<organism evidence="1 2">
    <name type="scientific">Gigaspora rosea</name>
    <dbReference type="NCBI Taxonomy" id="44941"/>
    <lineage>
        <taxon>Eukaryota</taxon>
        <taxon>Fungi</taxon>
        <taxon>Fungi incertae sedis</taxon>
        <taxon>Mucoromycota</taxon>
        <taxon>Glomeromycotina</taxon>
        <taxon>Glomeromycetes</taxon>
        <taxon>Diversisporales</taxon>
        <taxon>Gigasporaceae</taxon>
        <taxon>Gigaspora</taxon>
    </lineage>
</organism>
<comment type="caution">
    <text evidence="1">The sequence shown here is derived from an EMBL/GenBank/DDBJ whole genome shotgun (WGS) entry which is preliminary data.</text>
</comment>
<evidence type="ECO:0000313" key="2">
    <source>
        <dbReference type="Proteomes" id="UP000266673"/>
    </source>
</evidence>
<dbReference type="EMBL" id="QKWP01000953">
    <property type="protein sequence ID" value="RIB13125.1"/>
    <property type="molecule type" value="Genomic_DNA"/>
</dbReference>
<dbReference type="Gene3D" id="1.10.510.10">
    <property type="entry name" value="Transferase(Phosphotransferase) domain 1"/>
    <property type="match status" value="1"/>
</dbReference>
<dbReference type="SUPFAM" id="SSF56112">
    <property type="entry name" value="Protein kinase-like (PK-like)"/>
    <property type="match status" value="1"/>
</dbReference>